<organism evidence="1 2">
    <name type="scientific">Algibacter aquimarinus</name>
    <dbReference type="NCBI Taxonomy" id="1136748"/>
    <lineage>
        <taxon>Bacteria</taxon>
        <taxon>Pseudomonadati</taxon>
        <taxon>Bacteroidota</taxon>
        <taxon>Flavobacteriia</taxon>
        <taxon>Flavobacteriales</taxon>
        <taxon>Flavobacteriaceae</taxon>
        <taxon>Algibacter</taxon>
    </lineage>
</organism>
<comment type="caution">
    <text evidence="1">The sequence shown here is derived from an EMBL/GenBank/DDBJ whole genome shotgun (WGS) entry which is preliminary data.</text>
</comment>
<evidence type="ECO:0000313" key="1">
    <source>
        <dbReference type="EMBL" id="GAA4963938.1"/>
    </source>
</evidence>
<proteinExistence type="predicted"/>
<dbReference type="RefSeq" id="WP_345165433.1">
    <property type="nucleotide sequence ID" value="NZ_BAABJK010000004.1"/>
</dbReference>
<evidence type="ECO:0000313" key="2">
    <source>
        <dbReference type="Proteomes" id="UP001501692"/>
    </source>
</evidence>
<protein>
    <submittedName>
        <fullName evidence="1">Uncharacterized protein</fullName>
    </submittedName>
</protein>
<dbReference type="Proteomes" id="UP001501692">
    <property type="component" value="Unassembled WGS sequence"/>
</dbReference>
<accession>A0ABP9H8I5</accession>
<name>A0ABP9H8I5_9FLAO</name>
<gene>
    <name evidence="1" type="ORF">GCM10023315_10840</name>
</gene>
<keyword evidence="2" id="KW-1185">Reference proteome</keyword>
<sequence>MDTIHDSIDLYWPVDSEVFSLKGDKRLLKLNEIISTMWGSNFKPPNELKHRHFANVESIENIIEEFENYVAEDSSWEGLHDSFKPIMDLKEGTNGLISENEYNQYKGIKNSVKTKAGCTTQESIYEDNSNRSFLLYIDESTEQDQKIMDYQRLISAGKVNEEQEYKAKELLKNVQRLLKPIKVVNPFAEYLQLPKSVFKPRRTNSHYLKFIEAITFYKQYQREKQYDKDTGEEFIETTIEDIQEANELIIEVLLRKSDTINGATRNYLESLKKYLITENETTFTALEIRRKLKVKKTTQWRYHQ</sequence>
<reference evidence="2" key="1">
    <citation type="journal article" date="2019" name="Int. J. Syst. Evol. Microbiol.">
        <title>The Global Catalogue of Microorganisms (GCM) 10K type strain sequencing project: providing services to taxonomists for standard genome sequencing and annotation.</title>
        <authorList>
            <consortium name="The Broad Institute Genomics Platform"/>
            <consortium name="The Broad Institute Genome Sequencing Center for Infectious Disease"/>
            <person name="Wu L."/>
            <person name="Ma J."/>
        </authorList>
    </citation>
    <scope>NUCLEOTIDE SEQUENCE [LARGE SCALE GENOMIC DNA]</scope>
    <source>
        <strain evidence="2">JCM 18287</strain>
    </source>
</reference>
<dbReference type="EMBL" id="BAABJK010000004">
    <property type="protein sequence ID" value="GAA4963938.1"/>
    <property type="molecule type" value="Genomic_DNA"/>
</dbReference>